<evidence type="ECO:0000313" key="2">
    <source>
        <dbReference type="EMBL" id="EDW72150.2"/>
    </source>
</evidence>
<dbReference type="InParanoid" id="B4MJ61"/>
<dbReference type="eggNOG" id="ENOG502R0UG">
    <property type="taxonomic scope" value="Eukaryota"/>
</dbReference>
<name>B4MJ61_DROWI</name>
<dbReference type="OrthoDB" id="7867477at2759"/>
<sequence length="301" mass="33466">MPVSKMTDKKVKIGQLKSLTSEEARRERAERRLSYGNKLSTMNLNRMRNRQCAAAMINPIANAAKLVSSMGKMVFVDPKPKPKAKASPESEPPHQMEVLKPSAKEEDLKSLSEQANPESSQEAAVLMPSASVTMSLRRIASSYAHVCEAEMGCAEALPNEDNEEDAREERAEVLIKSQTMPPPSSTPSLPVTLPIPGSSAANPYKFSAFTTASSSLSSPSFSLVHSGKEDDDPIDLLDPIVETRATERWQQLGNTVSALFRTRRCHDSQESPMTRLRRVREQRELLEAFTRPFLYESMKRD</sequence>
<feature type="region of interest" description="Disordered" evidence="1">
    <location>
        <begin position="1"/>
        <end position="28"/>
    </location>
</feature>
<reference evidence="2 3" key="1">
    <citation type="journal article" date="2007" name="Nature">
        <title>Evolution of genes and genomes on the Drosophila phylogeny.</title>
        <authorList>
            <consortium name="Drosophila 12 Genomes Consortium"/>
            <person name="Clark A.G."/>
            <person name="Eisen M.B."/>
            <person name="Smith D.R."/>
            <person name="Bergman C.M."/>
            <person name="Oliver B."/>
            <person name="Markow T.A."/>
            <person name="Kaufman T.C."/>
            <person name="Kellis M."/>
            <person name="Gelbart W."/>
            <person name="Iyer V.N."/>
            <person name="Pollard D.A."/>
            <person name="Sackton T.B."/>
            <person name="Larracuente A.M."/>
            <person name="Singh N.D."/>
            <person name="Abad J.P."/>
            <person name="Abt D.N."/>
            <person name="Adryan B."/>
            <person name="Aguade M."/>
            <person name="Akashi H."/>
            <person name="Anderson W.W."/>
            <person name="Aquadro C.F."/>
            <person name="Ardell D.H."/>
            <person name="Arguello R."/>
            <person name="Artieri C.G."/>
            <person name="Barbash D.A."/>
            <person name="Barker D."/>
            <person name="Barsanti P."/>
            <person name="Batterham P."/>
            <person name="Batzoglou S."/>
            <person name="Begun D."/>
            <person name="Bhutkar A."/>
            <person name="Blanco E."/>
            <person name="Bosak S.A."/>
            <person name="Bradley R.K."/>
            <person name="Brand A.D."/>
            <person name="Brent M.R."/>
            <person name="Brooks A.N."/>
            <person name="Brown R.H."/>
            <person name="Butlin R.K."/>
            <person name="Caggese C."/>
            <person name="Calvi B.R."/>
            <person name="Bernardo de Carvalho A."/>
            <person name="Caspi A."/>
            <person name="Castrezana S."/>
            <person name="Celniker S.E."/>
            <person name="Chang J.L."/>
            <person name="Chapple C."/>
            <person name="Chatterji S."/>
            <person name="Chinwalla A."/>
            <person name="Civetta A."/>
            <person name="Clifton S.W."/>
            <person name="Comeron J.M."/>
            <person name="Costello J.C."/>
            <person name="Coyne J.A."/>
            <person name="Daub J."/>
            <person name="David R.G."/>
            <person name="Delcher A.L."/>
            <person name="Delehaunty K."/>
            <person name="Do C.B."/>
            <person name="Ebling H."/>
            <person name="Edwards K."/>
            <person name="Eickbush T."/>
            <person name="Evans J.D."/>
            <person name="Filipski A."/>
            <person name="Findeiss S."/>
            <person name="Freyhult E."/>
            <person name="Fulton L."/>
            <person name="Fulton R."/>
            <person name="Garcia A.C."/>
            <person name="Gardiner A."/>
            <person name="Garfield D.A."/>
            <person name="Garvin B.E."/>
            <person name="Gibson G."/>
            <person name="Gilbert D."/>
            <person name="Gnerre S."/>
            <person name="Godfrey J."/>
            <person name="Good R."/>
            <person name="Gotea V."/>
            <person name="Gravely B."/>
            <person name="Greenberg A.J."/>
            <person name="Griffiths-Jones S."/>
            <person name="Gross S."/>
            <person name="Guigo R."/>
            <person name="Gustafson E.A."/>
            <person name="Haerty W."/>
            <person name="Hahn M.W."/>
            <person name="Halligan D.L."/>
            <person name="Halpern A.L."/>
            <person name="Halter G.M."/>
            <person name="Han M.V."/>
            <person name="Heger A."/>
            <person name="Hillier L."/>
            <person name="Hinrichs A.S."/>
            <person name="Holmes I."/>
            <person name="Hoskins R.A."/>
            <person name="Hubisz M.J."/>
            <person name="Hultmark D."/>
            <person name="Huntley M.A."/>
            <person name="Jaffe D.B."/>
            <person name="Jagadeeshan S."/>
            <person name="Jeck W.R."/>
            <person name="Johnson J."/>
            <person name="Jones C.D."/>
            <person name="Jordan W.C."/>
            <person name="Karpen G.H."/>
            <person name="Kataoka E."/>
            <person name="Keightley P.D."/>
            <person name="Kheradpour P."/>
            <person name="Kirkness E.F."/>
            <person name="Koerich L.B."/>
            <person name="Kristiansen K."/>
            <person name="Kudrna D."/>
            <person name="Kulathinal R.J."/>
            <person name="Kumar S."/>
            <person name="Kwok R."/>
            <person name="Lander E."/>
            <person name="Langley C.H."/>
            <person name="Lapoint R."/>
            <person name="Lazzaro B.P."/>
            <person name="Lee S.J."/>
            <person name="Levesque L."/>
            <person name="Li R."/>
            <person name="Lin C.F."/>
            <person name="Lin M.F."/>
            <person name="Lindblad-Toh K."/>
            <person name="Llopart A."/>
            <person name="Long M."/>
            <person name="Low L."/>
            <person name="Lozovsky E."/>
            <person name="Lu J."/>
            <person name="Luo M."/>
            <person name="Machado C.A."/>
            <person name="Makalowski W."/>
            <person name="Marzo M."/>
            <person name="Matsuda M."/>
            <person name="Matzkin L."/>
            <person name="McAllister B."/>
            <person name="McBride C.S."/>
            <person name="McKernan B."/>
            <person name="McKernan K."/>
            <person name="Mendez-Lago M."/>
            <person name="Minx P."/>
            <person name="Mollenhauer M.U."/>
            <person name="Montooth K."/>
            <person name="Mount S.M."/>
            <person name="Mu X."/>
            <person name="Myers E."/>
            <person name="Negre B."/>
            <person name="Newfeld S."/>
            <person name="Nielsen R."/>
            <person name="Noor M.A."/>
            <person name="O'Grady P."/>
            <person name="Pachter L."/>
            <person name="Papaceit M."/>
            <person name="Parisi M.J."/>
            <person name="Parisi M."/>
            <person name="Parts L."/>
            <person name="Pedersen J.S."/>
            <person name="Pesole G."/>
            <person name="Phillippy A.M."/>
            <person name="Ponting C.P."/>
            <person name="Pop M."/>
            <person name="Porcelli D."/>
            <person name="Powell J.R."/>
            <person name="Prohaska S."/>
            <person name="Pruitt K."/>
            <person name="Puig M."/>
            <person name="Quesneville H."/>
            <person name="Ram K.R."/>
            <person name="Rand D."/>
            <person name="Rasmussen M.D."/>
            <person name="Reed L.K."/>
            <person name="Reenan R."/>
            <person name="Reily A."/>
            <person name="Remington K.A."/>
            <person name="Rieger T.T."/>
            <person name="Ritchie M.G."/>
            <person name="Robin C."/>
            <person name="Rogers Y.H."/>
            <person name="Rohde C."/>
            <person name="Rozas J."/>
            <person name="Rubenfield M.J."/>
            <person name="Ruiz A."/>
            <person name="Russo S."/>
            <person name="Salzberg S.L."/>
            <person name="Sanchez-Gracia A."/>
            <person name="Saranga D.J."/>
            <person name="Sato H."/>
            <person name="Schaeffer S.W."/>
            <person name="Schatz M.C."/>
            <person name="Schlenke T."/>
            <person name="Schwartz R."/>
            <person name="Segarra C."/>
            <person name="Singh R.S."/>
            <person name="Sirot L."/>
            <person name="Sirota M."/>
            <person name="Sisneros N.B."/>
            <person name="Smith C.D."/>
            <person name="Smith T.F."/>
            <person name="Spieth J."/>
            <person name="Stage D.E."/>
            <person name="Stark A."/>
            <person name="Stephan W."/>
            <person name="Strausberg R.L."/>
            <person name="Strempel S."/>
            <person name="Sturgill D."/>
            <person name="Sutton G."/>
            <person name="Sutton G.G."/>
            <person name="Tao W."/>
            <person name="Teichmann S."/>
            <person name="Tobari Y.N."/>
            <person name="Tomimura Y."/>
            <person name="Tsolas J.M."/>
            <person name="Valente V.L."/>
            <person name="Venter E."/>
            <person name="Venter J.C."/>
            <person name="Vicario S."/>
            <person name="Vieira F.G."/>
            <person name="Vilella A.J."/>
            <person name="Villasante A."/>
            <person name="Walenz B."/>
            <person name="Wang J."/>
            <person name="Wasserman M."/>
            <person name="Watts T."/>
            <person name="Wilson D."/>
            <person name="Wilson R.K."/>
            <person name="Wing R.A."/>
            <person name="Wolfner M.F."/>
            <person name="Wong A."/>
            <person name="Wong G.K."/>
            <person name="Wu C.I."/>
            <person name="Wu G."/>
            <person name="Yamamoto D."/>
            <person name="Yang H.P."/>
            <person name="Yang S.P."/>
            <person name="Yorke J.A."/>
            <person name="Yoshida K."/>
            <person name="Zdobnov E."/>
            <person name="Zhang P."/>
            <person name="Zhang Y."/>
            <person name="Zimin A.V."/>
            <person name="Baldwin J."/>
            <person name="Abdouelleil A."/>
            <person name="Abdulkadir J."/>
            <person name="Abebe A."/>
            <person name="Abera B."/>
            <person name="Abreu J."/>
            <person name="Acer S.C."/>
            <person name="Aftuck L."/>
            <person name="Alexander A."/>
            <person name="An P."/>
            <person name="Anderson E."/>
            <person name="Anderson S."/>
            <person name="Arachi H."/>
            <person name="Azer M."/>
            <person name="Bachantsang P."/>
            <person name="Barry A."/>
            <person name="Bayul T."/>
            <person name="Berlin A."/>
            <person name="Bessette D."/>
            <person name="Bloom T."/>
            <person name="Blye J."/>
            <person name="Boguslavskiy L."/>
            <person name="Bonnet C."/>
            <person name="Boukhgalter B."/>
            <person name="Bourzgui I."/>
            <person name="Brown A."/>
            <person name="Cahill P."/>
            <person name="Channer S."/>
            <person name="Cheshatsang Y."/>
            <person name="Chuda L."/>
            <person name="Citroen M."/>
            <person name="Collymore A."/>
            <person name="Cooke P."/>
            <person name="Costello M."/>
            <person name="D'Aco K."/>
            <person name="Daza R."/>
            <person name="De Haan G."/>
            <person name="DeGray S."/>
            <person name="DeMaso C."/>
            <person name="Dhargay N."/>
            <person name="Dooley K."/>
            <person name="Dooley E."/>
            <person name="Doricent M."/>
            <person name="Dorje P."/>
            <person name="Dorjee K."/>
            <person name="Dupes A."/>
            <person name="Elong R."/>
            <person name="Falk J."/>
            <person name="Farina A."/>
            <person name="Faro S."/>
            <person name="Ferguson D."/>
            <person name="Fisher S."/>
            <person name="Foley C.D."/>
            <person name="Franke A."/>
            <person name="Friedrich D."/>
            <person name="Gadbois L."/>
            <person name="Gearin G."/>
            <person name="Gearin C.R."/>
            <person name="Giannoukos G."/>
            <person name="Goode T."/>
            <person name="Graham J."/>
            <person name="Grandbois E."/>
            <person name="Grewal S."/>
            <person name="Gyaltsen K."/>
            <person name="Hafez N."/>
            <person name="Hagos B."/>
            <person name="Hall J."/>
            <person name="Henson C."/>
            <person name="Hollinger A."/>
            <person name="Honan T."/>
            <person name="Huard M.D."/>
            <person name="Hughes L."/>
            <person name="Hurhula B."/>
            <person name="Husby M.E."/>
            <person name="Kamat A."/>
            <person name="Kanga B."/>
            <person name="Kashin S."/>
            <person name="Khazanovich D."/>
            <person name="Kisner P."/>
            <person name="Lance K."/>
            <person name="Lara M."/>
            <person name="Lee W."/>
            <person name="Lennon N."/>
            <person name="Letendre F."/>
            <person name="LeVine R."/>
            <person name="Lipovsky A."/>
            <person name="Liu X."/>
            <person name="Liu J."/>
            <person name="Liu S."/>
            <person name="Lokyitsang T."/>
            <person name="Lokyitsang Y."/>
            <person name="Lubonja R."/>
            <person name="Lui A."/>
            <person name="MacDonald P."/>
            <person name="Magnisalis V."/>
            <person name="Maru K."/>
            <person name="Matthews C."/>
            <person name="McCusker W."/>
            <person name="McDonough S."/>
            <person name="Mehta T."/>
            <person name="Meldrim J."/>
            <person name="Meneus L."/>
            <person name="Mihai O."/>
            <person name="Mihalev A."/>
            <person name="Mihova T."/>
            <person name="Mittelman R."/>
            <person name="Mlenga V."/>
            <person name="Montmayeur A."/>
            <person name="Mulrain L."/>
            <person name="Navidi A."/>
            <person name="Naylor J."/>
            <person name="Negash T."/>
            <person name="Nguyen T."/>
            <person name="Nguyen N."/>
            <person name="Nicol R."/>
            <person name="Norbu C."/>
            <person name="Norbu N."/>
            <person name="Novod N."/>
            <person name="O'Neill B."/>
            <person name="Osman S."/>
            <person name="Markiewicz E."/>
            <person name="Oyono O.L."/>
            <person name="Patti C."/>
            <person name="Phunkhang P."/>
            <person name="Pierre F."/>
            <person name="Priest M."/>
            <person name="Raghuraman S."/>
            <person name="Rege F."/>
            <person name="Reyes R."/>
            <person name="Rise C."/>
            <person name="Rogov P."/>
            <person name="Ross K."/>
            <person name="Ryan E."/>
            <person name="Settipalli S."/>
            <person name="Shea T."/>
            <person name="Sherpa N."/>
            <person name="Shi L."/>
            <person name="Shih D."/>
            <person name="Sparrow T."/>
            <person name="Spaulding J."/>
            <person name="Stalker J."/>
            <person name="Stange-Thomann N."/>
            <person name="Stavropoulos S."/>
            <person name="Stone C."/>
            <person name="Strader C."/>
            <person name="Tesfaye S."/>
            <person name="Thomson T."/>
            <person name="Thoulutsang Y."/>
            <person name="Thoulutsang D."/>
            <person name="Topham K."/>
            <person name="Topping I."/>
            <person name="Tsamla T."/>
            <person name="Vassiliev H."/>
            <person name="Vo A."/>
            <person name="Wangchuk T."/>
            <person name="Wangdi T."/>
            <person name="Weiand M."/>
            <person name="Wilkinson J."/>
            <person name="Wilson A."/>
            <person name="Yadav S."/>
            <person name="Young G."/>
            <person name="Yu Q."/>
            <person name="Zembek L."/>
            <person name="Zhong D."/>
            <person name="Zimmer A."/>
            <person name="Zwirko Z."/>
            <person name="Jaffe D.B."/>
            <person name="Alvarez P."/>
            <person name="Brockman W."/>
            <person name="Butler J."/>
            <person name="Chin C."/>
            <person name="Gnerre S."/>
            <person name="Grabherr M."/>
            <person name="Kleber M."/>
            <person name="Mauceli E."/>
            <person name="MacCallum I."/>
        </authorList>
    </citation>
    <scope>NUCLEOTIDE SEQUENCE [LARGE SCALE GENOMIC DNA]</scope>
    <source>
        <strain evidence="3">Tucson 14030-0811.24</strain>
    </source>
</reference>
<organism evidence="2 3">
    <name type="scientific">Drosophila willistoni</name>
    <name type="common">Fruit fly</name>
    <dbReference type="NCBI Taxonomy" id="7260"/>
    <lineage>
        <taxon>Eukaryota</taxon>
        <taxon>Metazoa</taxon>
        <taxon>Ecdysozoa</taxon>
        <taxon>Arthropoda</taxon>
        <taxon>Hexapoda</taxon>
        <taxon>Insecta</taxon>
        <taxon>Pterygota</taxon>
        <taxon>Neoptera</taxon>
        <taxon>Endopterygota</taxon>
        <taxon>Diptera</taxon>
        <taxon>Brachycera</taxon>
        <taxon>Muscomorpha</taxon>
        <taxon>Ephydroidea</taxon>
        <taxon>Drosophilidae</taxon>
        <taxon>Drosophila</taxon>
        <taxon>Sophophora</taxon>
    </lineage>
</organism>
<gene>
    <name evidence="2" type="primary">Dwil\GK10333</name>
    <name evidence="2" type="ORF">Dwil_GK10333</name>
</gene>
<accession>B4MJ61</accession>
<keyword evidence="3" id="KW-1185">Reference proteome</keyword>
<feature type="compositionally biased region" description="Basic and acidic residues" evidence="1">
    <location>
        <begin position="1"/>
        <end position="11"/>
    </location>
</feature>
<dbReference type="KEGG" id="dwi:6638057"/>
<proteinExistence type="predicted"/>
<feature type="compositionally biased region" description="Polar residues" evidence="1">
    <location>
        <begin position="111"/>
        <end position="122"/>
    </location>
</feature>
<dbReference type="STRING" id="7260.B4MJ61"/>
<dbReference type="Proteomes" id="UP000007798">
    <property type="component" value="Unassembled WGS sequence"/>
</dbReference>
<protein>
    <submittedName>
        <fullName evidence="2">Uncharacterized protein</fullName>
    </submittedName>
</protein>
<feature type="region of interest" description="Disordered" evidence="1">
    <location>
        <begin position="78"/>
        <end position="123"/>
    </location>
</feature>
<evidence type="ECO:0000256" key="1">
    <source>
        <dbReference type="SAM" id="MobiDB-lite"/>
    </source>
</evidence>
<dbReference type="HOGENOM" id="CLU_1112304_0_0_1"/>
<dbReference type="EMBL" id="CH963738">
    <property type="protein sequence ID" value="EDW72150.2"/>
    <property type="molecule type" value="Genomic_DNA"/>
</dbReference>
<evidence type="ECO:0000313" key="3">
    <source>
        <dbReference type="Proteomes" id="UP000007798"/>
    </source>
</evidence>
<dbReference type="AlphaFoldDB" id="B4MJ61"/>